<gene>
    <name evidence="2" type="ORF">NQ317_002110</name>
</gene>
<evidence type="ECO:0000256" key="1">
    <source>
        <dbReference type="SAM" id="MobiDB-lite"/>
    </source>
</evidence>
<accession>A0ABQ9JWH4</accession>
<proteinExistence type="predicted"/>
<feature type="compositionally biased region" description="Polar residues" evidence="1">
    <location>
        <begin position="8"/>
        <end position="36"/>
    </location>
</feature>
<comment type="caution">
    <text evidence="2">The sequence shown here is derived from an EMBL/GenBank/DDBJ whole genome shotgun (WGS) entry which is preliminary data.</text>
</comment>
<dbReference type="EMBL" id="JAPWTJ010000153">
    <property type="protein sequence ID" value="KAJ8981939.1"/>
    <property type="molecule type" value="Genomic_DNA"/>
</dbReference>
<organism evidence="2 3">
    <name type="scientific">Molorchus minor</name>
    <dbReference type="NCBI Taxonomy" id="1323400"/>
    <lineage>
        <taxon>Eukaryota</taxon>
        <taxon>Metazoa</taxon>
        <taxon>Ecdysozoa</taxon>
        <taxon>Arthropoda</taxon>
        <taxon>Hexapoda</taxon>
        <taxon>Insecta</taxon>
        <taxon>Pterygota</taxon>
        <taxon>Neoptera</taxon>
        <taxon>Endopterygota</taxon>
        <taxon>Coleoptera</taxon>
        <taxon>Polyphaga</taxon>
        <taxon>Cucujiformia</taxon>
        <taxon>Chrysomeloidea</taxon>
        <taxon>Cerambycidae</taxon>
        <taxon>Lamiinae</taxon>
        <taxon>Monochamini</taxon>
        <taxon>Molorchus</taxon>
    </lineage>
</organism>
<dbReference type="Proteomes" id="UP001162164">
    <property type="component" value="Unassembled WGS sequence"/>
</dbReference>
<sequence>MEKIKGQELSSISNSENHTVPNVFNESNTTPIQNNTSEDEPDETSFPAGDVLTPEIVLDSASGVDIPDDSKYKDKHFYRPVLQWWRPVQEKWDRVKDILAYTKHPNYGGVQLLSPRDIWERLHEAGLHYLTGINGAVFGIAGVENHDYPFAYRRLSSPKRLERQARPIV</sequence>
<feature type="region of interest" description="Disordered" evidence="1">
    <location>
        <begin position="1"/>
        <end position="49"/>
    </location>
</feature>
<evidence type="ECO:0000313" key="2">
    <source>
        <dbReference type="EMBL" id="KAJ8981939.1"/>
    </source>
</evidence>
<reference evidence="2" key="1">
    <citation type="journal article" date="2023" name="Insect Mol. Biol.">
        <title>Genome sequencing provides insights into the evolution of gene families encoding plant cell wall-degrading enzymes in longhorned beetles.</title>
        <authorList>
            <person name="Shin N.R."/>
            <person name="Okamura Y."/>
            <person name="Kirsch R."/>
            <person name="Pauchet Y."/>
        </authorList>
    </citation>
    <scope>NUCLEOTIDE SEQUENCE</scope>
    <source>
        <strain evidence="2">MMC_N1</strain>
    </source>
</reference>
<keyword evidence="3" id="KW-1185">Reference proteome</keyword>
<evidence type="ECO:0000313" key="3">
    <source>
        <dbReference type="Proteomes" id="UP001162164"/>
    </source>
</evidence>
<protein>
    <submittedName>
        <fullName evidence="2">Uncharacterized protein</fullName>
    </submittedName>
</protein>
<name>A0ABQ9JWH4_9CUCU</name>